<dbReference type="EC" id="3.1.1.-" evidence="5"/>
<dbReference type="PANTHER" id="PTHR43142">
    <property type="entry name" value="CARBOXYLIC ESTER HYDROLASE"/>
    <property type="match status" value="1"/>
</dbReference>
<organism evidence="7">
    <name type="scientific">Timema cristinae</name>
    <name type="common">Walking stick</name>
    <dbReference type="NCBI Taxonomy" id="61476"/>
    <lineage>
        <taxon>Eukaryota</taxon>
        <taxon>Metazoa</taxon>
        <taxon>Ecdysozoa</taxon>
        <taxon>Arthropoda</taxon>
        <taxon>Hexapoda</taxon>
        <taxon>Insecta</taxon>
        <taxon>Pterygota</taxon>
        <taxon>Neoptera</taxon>
        <taxon>Polyneoptera</taxon>
        <taxon>Phasmatodea</taxon>
        <taxon>Timematodea</taxon>
        <taxon>Timematoidea</taxon>
        <taxon>Timematidae</taxon>
        <taxon>Timema</taxon>
    </lineage>
</organism>
<evidence type="ECO:0000313" key="7">
    <source>
        <dbReference type="EMBL" id="CAD7403245.1"/>
    </source>
</evidence>
<dbReference type="InterPro" id="IPR019826">
    <property type="entry name" value="Carboxylesterase_B_AS"/>
</dbReference>
<evidence type="ECO:0000256" key="2">
    <source>
        <dbReference type="ARBA" id="ARBA00022487"/>
    </source>
</evidence>
<feature type="chain" id="PRO_5031589053" description="Carboxylic ester hydrolase" evidence="5">
    <location>
        <begin position="24"/>
        <end position="558"/>
    </location>
</feature>
<keyword evidence="4" id="KW-0325">Glycoprotein</keyword>
<dbReference type="Gene3D" id="3.40.50.1820">
    <property type="entry name" value="alpha/beta hydrolase"/>
    <property type="match status" value="1"/>
</dbReference>
<protein>
    <recommendedName>
        <fullName evidence="5">Carboxylic ester hydrolase</fullName>
        <ecNumber evidence="5">3.1.1.-</ecNumber>
    </recommendedName>
</protein>
<evidence type="ECO:0000256" key="5">
    <source>
        <dbReference type="RuleBase" id="RU361235"/>
    </source>
</evidence>
<dbReference type="EMBL" id="OC318790">
    <property type="protein sequence ID" value="CAD7403245.1"/>
    <property type="molecule type" value="Genomic_DNA"/>
</dbReference>
<dbReference type="InterPro" id="IPR019819">
    <property type="entry name" value="Carboxylesterase_B_CS"/>
</dbReference>
<keyword evidence="2" id="KW-0719">Serine esterase</keyword>
<accession>A0A7R9CVH0</accession>
<evidence type="ECO:0000256" key="4">
    <source>
        <dbReference type="ARBA" id="ARBA00023180"/>
    </source>
</evidence>
<proteinExistence type="inferred from homology"/>
<name>A0A7R9CVH0_TIMCR</name>
<keyword evidence="3 5" id="KW-0378">Hydrolase</keyword>
<evidence type="ECO:0000256" key="3">
    <source>
        <dbReference type="ARBA" id="ARBA00022801"/>
    </source>
</evidence>
<dbReference type="PROSITE" id="PS00941">
    <property type="entry name" value="CARBOXYLESTERASE_B_2"/>
    <property type="match status" value="1"/>
</dbReference>
<dbReference type="PROSITE" id="PS00122">
    <property type="entry name" value="CARBOXYLESTERASE_B_1"/>
    <property type="match status" value="1"/>
</dbReference>
<dbReference type="InterPro" id="IPR002018">
    <property type="entry name" value="CarbesteraseB"/>
</dbReference>
<dbReference type="InterPro" id="IPR029058">
    <property type="entry name" value="AB_hydrolase_fold"/>
</dbReference>
<dbReference type="SUPFAM" id="SSF53474">
    <property type="entry name" value="alpha/beta-Hydrolases"/>
    <property type="match status" value="1"/>
</dbReference>
<sequence>MKMLPLFVQLLSVTLLLLREGQCTVSEDPDLQVVVSHGTLQGHRLISRNGREFNSFQRIPFAKPPVGDLRFKSAQPPENWSGVRDATKEAPICPQRNIYMGGKDVEGQEDCLYLNVYTPQLPGDGSSSRNLPVLFWIHGGGWLSGGGTLGLYSPAFLMDKDIVLVTINYRLGPLGFLSTGDAVSPGNIGLKDQVTALRWVRDNIAKFGGDPGSVTIFGESAGGASVHYHMISPLSRGLFHRAISQSGTAFCPWAYAPGGTSKHQAEKLAALLDCPTNSSEALVSCLRKKEASEIIETDYAFWERDGGGGEGGNVLKKEWEWHPHIPFRPVDETSLAEGEELFLSEDPRITELNEDFNRIAPISMFYRNTSNSIEEITQKTREFYFGDHPISNETVYAAVDMFTDNVILSGTDEAVKKHRKSASSPVFYYYFDYKGTNSFASLFGDASLHDYGASHCDDLQYLFPFGALFPGIMLSHEDERMIDVMTTLWTNFASTGNPTPETSELIPELWEPVTPDKLNYFYIGHHLGLGSELLQERANFWASLPIRDKETVQARDEL</sequence>
<keyword evidence="5" id="KW-0732">Signal</keyword>
<gene>
    <name evidence="7" type="ORF">TCEB3V08_LOCUS6891</name>
</gene>
<dbReference type="Pfam" id="PF00135">
    <property type="entry name" value="COesterase"/>
    <property type="match status" value="1"/>
</dbReference>
<reference evidence="7" key="1">
    <citation type="submission" date="2020-11" db="EMBL/GenBank/DDBJ databases">
        <authorList>
            <person name="Tran Van P."/>
        </authorList>
    </citation>
    <scope>NUCLEOTIDE SEQUENCE</scope>
</reference>
<evidence type="ECO:0000256" key="1">
    <source>
        <dbReference type="ARBA" id="ARBA00005964"/>
    </source>
</evidence>
<dbReference type="GO" id="GO:0052689">
    <property type="term" value="F:carboxylic ester hydrolase activity"/>
    <property type="evidence" value="ECO:0007669"/>
    <property type="project" value="UniProtKB-KW"/>
</dbReference>
<feature type="signal peptide" evidence="5">
    <location>
        <begin position="1"/>
        <end position="23"/>
    </location>
</feature>
<dbReference type="AlphaFoldDB" id="A0A7R9CVH0"/>
<feature type="domain" description="Carboxylesterase type B" evidence="6">
    <location>
        <begin position="31"/>
        <end position="541"/>
    </location>
</feature>
<comment type="similarity">
    <text evidence="1 5">Belongs to the type-B carboxylesterase/lipase family.</text>
</comment>
<dbReference type="PANTHER" id="PTHR43142:SF1">
    <property type="entry name" value="CARBOXYLIC ESTER HYDROLASE"/>
    <property type="match status" value="1"/>
</dbReference>
<evidence type="ECO:0000259" key="6">
    <source>
        <dbReference type="Pfam" id="PF00135"/>
    </source>
</evidence>